<dbReference type="InterPro" id="IPR002539">
    <property type="entry name" value="MaoC-like_dom"/>
</dbReference>
<sequence length="289" mass="29630">MSPAPAPPALSTAPSPARLDAAEAHDLRVLARSTMTATTATTAPAPDGVNPVSAFIALHPALDAFLAQRAPRPAHVVHLAQELHLTGALVPATYDVGHELVEVRPDPRGCRVRVRSTLTDQDGSPAARAVADVLLGGVDPADVRADASPAAPQPPRPAVRALPGAGPEVRTAVITPATTARYAAVSHDENPIHLDDDAARRAGFDGPIAHGMSVVAVACEAAADALADGDVSRLRALGVRFSAPVRCGDEITVELSATADPRVHALRVLTAAGPALKSGWIEIEGPEPS</sequence>
<keyword evidence="5" id="KW-1185">Reference proteome</keyword>
<comment type="similarity">
    <text evidence="1">Belongs to the enoyl-CoA hydratase/isomerase family.</text>
</comment>
<evidence type="ECO:0000256" key="2">
    <source>
        <dbReference type="SAM" id="MobiDB-lite"/>
    </source>
</evidence>
<evidence type="ECO:0000313" key="4">
    <source>
        <dbReference type="EMBL" id="MBI9115250.1"/>
    </source>
</evidence>
<dbReference type="PANTHER" id="PTHR43841:SF3">
    <property type="entry name" value="(3R)-HYDROXYACYL-ACP DEHYDRATASE SUBUNIT HADB"/>
    <property type="match status" value="1"/>
</dbReference>
<dbReference type="CDD" id="cd03441">
    <property type="entry name" value="R_hydratase_like"/>
    <property type="match status" value="1"/>
</dbReference>
<protein>
    <submittedName>
        <fullName evidence="4">MaoC family dehydratase</fullName>
    </submittedName>
</protein>
<dbReference type="PANTHER" id="PTHR43841">
    <property type="entry name" value="3-HYDROXYACYL-THIOESTER DEHYDRATASE HTDX-RELATED"/>
    <property type="match status" value="1"/>
</dbReference>
<dbReference type="AlphaFoldDB" id="A0A934IAN7"/>
<dbReference type="SUPFAM" id="SSF54637">
    <property type="entry name" value="Thioesterase/thiol ester dehydrase-isomerase"/>
    <property type="match status" value="1"/>
</dbReference>
<reference evidence="4" key="1">
    <citation type="submission" date="2020-12" db="EMBL/GenBank/DDBJ databases">
        <title>Sanguibacter suaedae sp. nov., isolated from Suaeda aralocaspica.</title>
        <authorList>
            <person name="Ma Q."/>
        </authorList>
    </citation>
    <scope>NUCLEOTIDE SEQUENCE</scope>
    <source>
        <strain evidence="4">YZGR15</strain>
    </source>
</reference>
<dbReference type="Gene3D" id="3.10.129.10">
    <property type="entry name" value="Hotdog Thioesterase"/>
    <property type="match status" value="1"/>
</dbReference>
<dbReference type="Proteomes" id="UP000602087">
    <property type="component" value="Unassembled WGS sequence"/>
</dbReference>
<evidence type="ECO:0000259" key="3">
    <source>
        <dbReference type="Pfam" id="PF01575"/>
    </source>
</evidence>
<organism evidence="4 5">
    <name type="scientific">Sanguibacter suaedae</name>
    <dbReference type="NCBI Taxonomy" id="2795737"/>
    <lineage>
        <taxon>Bacteria</taxon>
        <taxon>Bacillati</taxon>
        <taxon>Actinomycetota</taxon>
        <taxon>Actinomycetes</taxon>
        <taxon>Micrococcales</taxon>
        <taxon>Sanguibacteraceae</taxon>
        <taxon>Sanguibacter</taxon>
    </lineage>
</organism>
<feature type="domain" description="MaoC-like" evidence="3">
    <location>
        <begin position="164"/>
        <end position="260"/>
    </location>
</feature>
<comment type="caution">
    <text evidence="4">The sequence shown here is derived from an EMBL/GenBank/DDBJ whole genome shotgun (WGS) entry which is preliminary data.</text>
</comment>
<dbReference type="Pfam" id="PF01575">
    <property type="entry name" value="MaoC_dehydratas"/>
    <property type="match status" value="1"/>
</dbReference>
<name>A0A934IAN7_9MICO</name>
<accession>A0A934IAN7</accession>
<evidence type="ECO:0000256" key="1">
    <source>
        <dbReference type="ARBA" id="ARBA00005254"/>
    </source>
</evidence>
<gene>
    <name evidence="4" type="ORF">JAV76_09535</name>
</gene>
<dbReference type="RefSeq" id="WP_198733821.1">
    <property type="nucleotide sequence ID" value="NZ_JAEINH010000007.1"/>
</dbReference>
<proteinExistence type="inferred from homology"/>
<dbReference type="InterPro" id="IPR029069">
    <property type="entry name" value="HotDog_dom_sf"/>
</dbReference>
<feature type="region of interest" description="Disordered" evidence="2">
    <location>
        <begin position="144"/>
        <end position="164"/>
    </location>
</feature>
<dbReference type="EMBL" id="JAEINH010000007">
    <property type="protein sequence ID" value="MBI9115250.1"/>
    <property type="molecule type" value="Genomic_DNA"/>
</dbReference>
<evidence type="ECO:0000313" key="5">
    <source>
        <dbReference type="Proteomes" id="UP000602087"/>
    </source>
</evidence>